<dbReference type="AlphaFoldDB" id="A0A0F9H9M4"/>
<reference evidence="2" key="1">
    <citation type="journal article" date="2015" name="Nature">
        <title>Complex archaea that bridge the gap between prokaryotes and eukaryotes.</title>
        <authorList>
            <person name="Spang A."/>
            <person name="Saw J.H."/>
            <person name="Jorgensen S.L."/>
            <person name="Zaremba-Niedzwiedzka K."/>
            <person name="Martijn J."/>
            <person name="Lind A.E."/>
            <person name="van Eijk R."/>
            <person name="Schleper C."/>
            <person name="Guy L."/>
            <person name="Ettema T.J."/>
        </authorList>
    </citation>
    <scope>NUCLEOTIDE SEQUENCE</scope>
</reference>
<sequence>LADKKPANYVVDNPGGGPLDKKTPVEQAKEELALARKQQAEKSVGLIKDPDMIP</sequence>
<proteinExistence type="predicted"/>
<evidence type="ECO:0000256" key="1">
    <source>
        <dbReference type="SAM" id="MobiDB-lite"/>
    </source>
</evidence>
<organism evidence="2">
    <name type="scientific">marine sediment metagenome</name>
    <dbReference type="NCBI Taxonomy" id="412755"/>
    <lineage>
        <taxon>unclassified sequences</taxon>
        <taxon>metagenomes</taxon>
        <taxon>ecological metagenomes</taxon>
    </lineage>
</organism>
<evidence type="ECO:0000313" key="2">
    <source>
        <dbReference type="EMBL" id="KKM07824.1"/>
    </source>
</evidence>
<name>A0A0F9H9M4_9ZZZZ</name>
<comment type="caution">
    <text evidence="2">The sequence shown here is derived from an EMBL/GenBank/DDBJ whole genome shotgun (WGS) entry which is preliminary data.</text>
</comment>
<dbReference type="EMBL" id="LAZR01015689">
    <property type="protein sequence ID" value="KKM07824.1"/>
    <property type="molecule type" value="Genomic_DNA"/>
</dbReference>
<accession>A0A0F9H9M4</accession>
<feature type="region of interest" description="Disordered" evidence="1">
    <location>
        <begin position="1"/>
        <end position="23"/>
    </location>
</feature>
<feature type="non-terminal residue" evidence="2">
    <location>
        <position position="1"/>
    </location>
</feature>
<gene>
    <name evidence="2" type="ORF">LCGC14_1730000</name>
</gene>
<protein>
    <submittedName>
        <fullName evidence="2">Uncharacterized protein</fullName>
    </submittedName>
</protein>